<dbReference type="InterPro" id="IPR029417">
    <property type="entry name" value="FAM227"/>
</dbReference>
<proteinExistence type="inferred from homology"/>
<dbReference type="PANTHER" id="PTHR33560">
    <property type="entry name" value="PROTEIN FAM227B"/>
    <property type="match status" value="1"/>
</dbReference>
<evidence type="ECO:0000313" key="4">
    <source>
        <dbReference type="Proteomes" id="UP000007879"/>
    </source>
</evidence>
<protein>
    <submittedName>
        <fullName evidence="3">Uncharacterized protein</fullName>
    </submittedName>
</protein>
<gene>
    <name evidence="3" type="primary">109588776</name>
</gene>
<dbReference type="AlphaFoldDB" id="A0A1X7TB98"/>
<keyword evidence="2" id="KW-0175">Coiled coil</keyword>
<accession>A0A1X7TB98</accession>
<keyword evidence="4" id="KW-1185">Reference proteome</keyword>
<reference evidence="3" key="2">
    <citation type="submission" date="2017-05" db="UniProtKB">
        <authorList>
            <consortium name="EnsemblMetazoa"/>
        </authorList>
    </citation>
    <scope>IDENTIFICATION</scope>
</reference>
<dbReference type="PANTHER" id="PTHR33560:SF2">
    <property type="entry name" value="PROTEIN FAM227B"/>
    <property type="match status" value="1"/>
</dbReference>
<evidence type="ECO:0000256" key="2">
    <source>
        <dbReference type="SAM" id="Coils"/>
    </source>
</evidence>
<name>A0A1X7TB98_AMPQE</name>
<evidence type="ECO:0000313" key="3">
    <source>
        <dbReference type="EnsemblMetazoa" id="Aqu2.1.11838_001"/>
    </source>
</evidence>
<dbReference type="KEGG" id="aqu:109588776"/>
<dbReference type="EnsemblMetazoa" id="Aqu2.1.11838_001">
    <property type="protein sequence ID" value="Aqu2.1.11838_001"/>
    <property type="gene ID" value="Aqu2.1.11838"/>
</dbReference>
<evidence type="ECO:0000256" key="1">
    <source>
        <dbReference type="ARBA" id="ARBA00008666"/>
    </source>
</evidence>
<dbReference type="OrthoDB" id="5976715at2759"/>
<dbReference type="InParanoid" id="A0A1X7TB98"/>
<reference evidence="4" key="1">
    <citation type="journal article" date="2010" name="Nature">
        <title>The Amphimedon queenslandica genome and the evolution of animal complexity.</title>
        <authorList>
            <person name="Srivastava M."/>
            <person name="Simakov O."/>
            <person name="Chapman J."/>
            <person name="Fahey B."/>
            <person name="Gauthier M.E."/>
            <person name="Mitros T."/>
            <person name="Richards G.S."/>
            <person name="Conaco C."/>
            <person name="Dacre M."/>
            <person name="Hellsten U."/>
            <person name="Larroux C."/>
            <person name="Putnam N.H."/>
            <person name="Stanke M."/>
            <person name="Adamska M."/>
            <person name="Darling A."/>
            <person name="Degnan S.M."/>
            <person name="Oakley T.H."/>
            <person name="Plachetzki D.C."/>
            <person name="Zhai Y."/>
            <person name="Adamski M."/>
            <person name="Calcino A."/>
            <person name="Cummins S.F."/>
            <person name="Goodstein D.M."/>
            <person name="Harris C."/>
            <person name="Jackson D.J."/>
            <person name="Leys S.P."/>
            <person name="Shu S."/>
            <person name="Woodcroft B.J."/>
            <person name="Vervoort M."/>
            <person name="Kosik K.S."/>
            <person name="Manning G."/>
            <person name="Degnan B.M."/>
            <person name="Rokhsar D.S."/>
        </authorList>
    </citation>
    <scope>NUCLEOTIDE SEQUENCE [LARGE SCALE GENOMIC DNA]</scope>
</reference>
<dbReference type="Proteomes" id="UP000007879">
    <property type="component" value="Unassembled WGS sequence"/>
</dbReference>
<organism evidence="3">
    <name type="scientific">Amphimedon queenslandica</name>
    <name type="common">Sponge</name>
    <dbReference type="NCBI Taxonomy" id="400682"/>
    <lineage>
        <taxon>Eukaryota</taxon>
        <taxon>Metazoa</taxon>
        <taxon>Porifera</taxon>
        <taxon>Demospongiae</taxon>
        <taxon>Heteroscleromorpha</taxon>
        <taxon>Haplosclerida</taxon>
        <taxon>Niphatidae</taxon>
        <taxon>Amphimedon</taxon>
    </lineage>
</organism>
<dbReference type="EnsemblMetazoa" id="XM_020004892.1">
    <property type="protein sequence ID" value="XP_019860451.1"/>
    <property type="gene ID" value="LOC109588776"/>
</dbReference>
<comment type="similarity">
    <text evidence="1">Belongs to the FAM227 family.</text>
</comment>
<feature type="coiled-coil region" evidence="2">
    <location>
        <begin position="69"/>
        <end position="125"/>
    </location>
</feature>
<sequence length="154" mass="17520">MIGPGPEFECVQFINSSQSPLFQHHLLMKRLKEPTGGGGGAGDSIGATYTGLVMGRTQIKKQQPPSMTFKELLRNSKKLSEKRNEAYEKQLLMYQQQVSEAVQENKVARRNIRNETQKLLKQRNEVTIEAEKIMSKYTPQYQVSSYLADVTHDD</sequence>